<sequence>MPTTKPTTQKPAPTSCEVCSCSGDRYNCGDFKTQSEAQACYDYCRSKGIGDVHKLDADEDGIACESLK</sequence>
<dbReference type="Pfam" id="PF05901">
    <property type="entry name" value="Excalibur"/>
    <property type="match status" value="1"/>
</dbReference>
<gene>
    <name evidence="2" type="ORF">DIC75_10070</name>
</gene>
<dbReference type="AlphaFoldDB" id="A0ABD4TFJ7"/>
<comment type="caution">
    <text evidence="2">The sequence shown here is derived from an EMBL/GenBank/DDBJ whole genome shotgun (WGS) entry which is preliminary data.</text>
</comment>
<keyword evidence="3" id="KW-1185">Reference proteome</keyword>
<name>A0ABD4TFJ7_9EURY</name>
<evidence type="ECO:0000313" key="3">
    <source>
        <dbReference type="Proteomes" id="UP001523230"/>
    </source>
</evidence>
<protein>
    <recommendedName>
        <fullName evidence="1">Excalibur calcium-binding domain-containing protein</fullName>
    </recommendedName>
</protein>
<accession>A0ABD4TFJ7</accession>
<proteinExistence type="predicted"/>
<dbReference type="EMBL" id="QFDM01000003">
    <property type="protein sequence ID" value="MCM2466643.1"/>
    <property type="molecule type" value="Genomic_DNA"/>
</dbReference>
<evidence type="ECO:0000259" key="1">
    <source>
        <dbReference type="Pfam" id="PF05901"/>
    </source>
</evidence>
<reference evidence="2 3" key="1">
    <citation type="submission" date="2018-05" db="EMBL/GenBank/DDBJ databases">
        <title>Isolation and characterization of genus Methanoculleus species and their viruses from deep sea marine sediment offshore southwestern Taiwan.</title>
        <authorList>
            <person name="Wei W.-H."/>
            <person name="Chen W.-C."/>
            <person name="Lai M.-C."/>
            <person name="Chen S.-C."/>
        </authorList>
    </citation>
    <scope>NUCLEOTIDE SEQUENCE [LARGE SCALE GENOMIC DNA]</scope>
    <source>
        <strain evidence="2 3">CWC-02</strain>
    </source>
</reference>
<evidence type="ECO:0000313" key="2">
    <source>
        <dbReference type="EMBL" id="MCM2466643.1"/>
    </source>
</evidence>
<organism evidence="2 3">
    <name type="scientific">Methanoculleus oceani</name>
    <dbReference type="NCBI Taxonomy" id="2184756"/>
    <lineage>
        <taxon>Archaea</taxon>
        <taxon>Methanobacteriati</taxon>
        <taxon>Methanobacteriota</taxon>
        <taxon>Stenosarchaea group</taxon>
        <taxon>Methanomicrobia</taxon>
        <taxon>Methanomicrobiales</taxon>
        <taxon>Methanomicrobiaceae</taxon>
        <taxon>Methanoculleus</taxon>
    </lineage>
</organism>
<dbReference type="Proteomes" id="UP001523230">
    <property type="component" value="Unassembled WGS sequence"/>
</dbReference>
<dbReference type="InterPro" id="IPR008613">
    <property type="entry name" value="Excalibur_Ca-bd_domain"/>
</dbReference>
<feature type="domain" description="Excalibur calcium-binding" evidence="1">
    <location>
        <begin position="25"/>
        <end position="65"/>
    </location>
</feature>